<evidence type="ECO:0000313" key="1">
    <source>
        <dbReference type="EMBL" id="KAK3015286.1"/>
    </source>
</evidence>
<evidence type="ECO:0000313" key="2">
    <source>
        <dbReference type="Proteomes" id="UP001188597"/>
    </source>
</evidence>
<keyword evidence="2" id="KW-1185">Reference proteome</keyword>
<protein>
    <submittedName>
        <fullName evidence="1">Uncharacterized protein</fullName>
    </submittedName>
</protein>
<name>A0AA89AXS3_9ASTE</name>
<dbReference type="EMBL" id="JAVXUP010001156">
    <property type="protein sequence ID" value="KAK3015286.1"/>
    <property type="molecule type" value="Genomic_DNA"/>
</dbReference>
<organism evidence="1 2">
    <name type="scientific">Escallonia herrerae</name>
    <dbReference type="NCBI Taxonomy" id="1293975"/>
    <lineage>
        <taxon>Eukaryota</taxon>
        <taxon>Viridiplantae</taxon>
        <taxon>Streptophyta</taxon>
        <taxon>Embryophyta</taxon>
        <taxon>Tracheophyta</taxon>
        <taxon>Spermatophyta</taxon>
        <taxon>Magnoliopsida</taxon>
        <taxon>eudicotyledons</taxon>
        <taxon>Gunneridae</taxon>
        <taxon>Pentapetalae</taxon>
        <taxon>asterids</taxon>
        <taxon>campanulids</taxon>
        <taxon>Escalloniales</taxon>
        <taxon>Escalloniaceae</taxon>
        <taxon>Escallonia</taxon>
    </lineage>
</organism>
<accession>A0AA89AXS3</accession>
<gene>
    <name evidence="1" type="ORF">RJ639_006924</name>
</gene>
<dbReference type="AlphaFoldDB" id="A0AA89AXS3"/>
<reference evidence="1" key="1">
    <citation type="submission" date="2022-12" db="EMBL/GenBank/DDBJ databases">
        <title>Draft genome assemblies for two species of Escallonia (Escalloniales).</title>
        <authorList>
            <person name="Chanderbali A."/>
            <person name="Dervinis C."/>
            <person name="Anghel I."/>
            <person name="Soltis D."/>
            <person name="Soltis P."/>
            <person name="Zapata F."/>
        </authorList>
    </citation>
    <scope>NUCLEOTIDE SEQUENCE</scope>
    <source>
        <strain evidence="1">UCBG64.0493</strain>
        <tissue evidence="1">Leaf</tissue>
    </source>
</reference>
<dbReference type="Proteomes" id="UP001188597">
    <property type="component" value="Unassembled WGS sequence"/>
</dbReference>
<proteinExistence type="predicted"/>
<sequence length="173" mass="18872">MLAIMVGMMETNVKKEMRNRLEPAIVMQKHRCLGRIGTSSVDIVYTIWDIERKTVGPNPSPRIRRSTKLNGPVSVFLPPSPSRSPSGSFISLTSTSSSSRPVVELQWHQASVDAITWSPIALATSAVPTMTPMPSSRTSPPWVSLLLNFTGTRPASMPSPGSPQLLSCLQCRQ</sequence>
<comment type="caution">
    <text evidence="1">The sequence shown here is derived from an EMBL/GenBank/DDBJ whole genome shotgun (WGS) entry which is preliminary data.</text>
</comment>